<evidence type="ECO:0000313" key="4">
    <source>
        <dbReference type="EMBL" id="RFU17388.1"/>
    </source>
</evidence>
<dbReference type="GO" id="GO:0016747">
    <property type="term" value="F:acyltransferase activity, transferring groups other than amino-acyl groups"/>
    <property type="evidence" value="ECO:0007669"/>
    <property type="project" value="InterPro"/>
</dbReference>
<evidence type="ECO:0000313" key="5">
    <source>
        <dbReference type="Proteomes" id="UP000264702"/>
    </source>
</evidence>
<feature type="transmembrane region" description="Helical" evidence="2">
    <location>
        <begin position="89"/>
        <end position="109"/>
    </location>
</feature>
<dbReference type="EMBL" id="QVQT01000002">
    <property type="protein sequence ID" value="RFU17388.1"/>
    <property type="molecule type" value="Genomic_DNA"/>
</dbReference>
<feature type="transmembrane region" description="Helical" evidence="2">
    <location>
        <begin position="12"/>
        <end position="32"/>
    </location>
</feature>
<accession>A0A372IR69</accession>
<feature type="domain" description="Acyltransferase 3" evidence="3">
    <location>
        <begin position="11"/>
        <end position="332"/>
    </location>
</feature>
<feature type="compositionally biased region" description="Basic and acidic residues" evidence="1">
    <location>
        <begin position="382"/>
        <end position="392"/>
    </location>
</feature>
<feature type="transmembrane region" description="Helical" evidence="2">
    <location>
        <begin position="205"/>
        <end position="224"/>
    </location>
</feature>
<keyword evidence="2" id="KW-0472">Membrane</keyword>
<dbReference type="InterPro" id="IPR050879">
    <property type="entry name" value="Acyltransferase_3"/>
</dbReference>
<feature type="transmembrane region" description="Helical" evidence="2">
    <location>
        <begin position="151"/>
        <end position="172"/>
    </location>
</feature>
<feature type="transmembrane region" description="Helical" evidence="2">
    <location>
        <begin position="317"/>
        <end position="338"/>
    </location>
</feature>
<feature type="transmembrane region" description="Helical" evidence="2">
    <location>
        <begin position="44"/>
        <end position="68"/>
    </location>
</feature>
<name>A0A372IR69_9BACT</name>
<dbReference type="GO" id="GO:0016020">
    <property type="term" value="C:membrane"/>
    <property type="evidence" value="ECO:0007669"/>
    <property type="project" value="TreeGrafter"/>
</dbReference>
<dbReference type="OrthoDB" id="9796461at2"/>
<dbReference type="PANTHER" id="PTHR23028">
    <property type="entry name" value="ACETYLTRANSFERASE"/>
    <property type="match status" value="1"/>
</dbReference>
<feature type="transmembrane region" description="Helical" evidence="2">
    <location>
        <begin position="236"/>
        <end position="255"/>
    </location>
</feature>
<keyword evidence="5" id="KW-1185">Reference proteome</keyword>
<evidence type="ECO:0000256" key="2">
    <source>
        <dbReference type="SAM" id="Phobius"/>
    </source>
</evidence>
<dbReference type="Pfam" id="PF01757">
    <property type="entry name" value="Acyl_transf_3"/>
    <property type="match status" value="1"/>
</dbReference>
<gene>
    <name evidence="4" type="ORF">D0Y96_04290</name>
</gene>
<comment type="caution">
    <text evidence="4">The sequence shown here is derived from an EMBL/GenBank/DDBJ whole genome shotgun (WGS) entry which is preliminary data.</text>
</comment>
<dbReference type="RefSeq" id="WP_117298136.1">
    <property type="nucleotide sequence ID" value="NZ_QVQT02000002.1"/>
</dbReference>
<dbReference type="InterPro" id="IPR002656">
    <property type="entry name" value="Acyl_transf_3_dom"/>
</dbReference>
<keyword evidence="2" id="KW-1133">Transmembrane helix</keyword>
<keyword evidence="4" id="KW-0012">Acyltransferase</keyword>
<sequence>MSSIRGAGRLNNFDTLRLIFAVLVIFSHSYPLGRGSNQTEPLSVLTHGLITLGSVSVWAFFVISGFLITQSWMRSPSPLKFLRRRVGRIYPGFIVAALFGGLVVVPLAADPHTYTPVSLPSFFWQTLRLQTFSCPPVFLHNANPNALNGSLWSVAFEFWCYIGVLFLGMTAVFRRRWMVLAIFAAVIAFHLCLDITGWIPGGGILGTIFGFPLYWAVVLPFFLAGSIFHLYGGATLLRRSWLVAAGILLIASNFIPHAYVITLPTCGAYLLFGLAYLPLLHPLNLGRYGDFSYGTYLYAYPIEQLIVMYGGGKMAPFKLFLIAAPIALCVGALSWFLVERHFLSRNSQLKHEGKENPRPEDVRIASSSPRPAPVETATPLPAERETYVEARL</sequence>
<feature type="transmembrane region" description="Helical" evidence="2">
    <location>
        <begin position="179"/>
        <end position="199"/>
    </location>
</feature>
<reference evidence="4 5" key="1">
    <citation type="submission" date="2018-08" db="EMBL/GenBank/DDBJ databases">
        <title>Acidipila sp. 4G-K13, an acidobacterium isolated from forest soil.</title>
        <authorList>
            <person name="Gao Z.-H."/>
            <person name="Qiu L.-H."/>
        </authorList>
    </citation>
    <scope>NUCLEOTIDE SEQUENCE [LARGE SCALE GENOMIC DNA]</scope>
    <source>
        <strain evidence="4 5">4G-K13</strain>
    </source>
</reference>
<protein>
    <submittedName>
        <fullName evidence="4">Acyltransferase</fullName>
    </submittedName>
</protein>
<evidence type="ECO:0000259" key="3">
    <source>
        <dbReference type="Pfam" id="PF01757"/>
    </source>
</evidence>
<keyword evidence="2" id="KW-0812">Transmembrane</keyword>
<dbReference type="PANTHER" id="PTHR23028:SF53">
    <property type="entry name" value="ACYL_TRANSF_3 DOMAIN-CONTAINING PROTEIN"/>
    <property type="match status" value="1"/>
</dbReference>
<dbReference type="GO" id="GO:0000271">
    <property type="term" value="P:polysaccharide biosynthetic process"/>
    <property type="evidence" value="ECO:0007669"/>
    <property type="project" value="TreeGrafter"/>
</dbReference>
<organism evidence="4 5">
    <name type="scientific">Paracidobacterium acidisoli</name>
    <dbReference type="NCBI Taxonomy" id="2303751"/>
    <lineage>
        <taxon>Bacteria</taxon>
        <taxon>Pseudomonadati</taxon>
        <taxon>Acidobacteriota</taxon>
        <taxon>Terriglobia</taxon>
        <taxon>Terriglobales</taxon>
        <taxon>Acidobacteriaceae</taxon>
        <taxon>Paracidobacterium</taxon>
    </lineage>
</organism>
<evidence type="ECO:0000256" key="1">
    <source>
        <dbReference type="SAM" id="MobiDB-lite"/>
    </source>
</evidence>
<feature type="compositionally biased region" description="Basic and acidic residues" evidence="1">
    <location>
        <begin position="349"/>
        <end position="363"/>
    </location>
</feature>
<feature type="region of interest" description="Disordered" evidence="1">
    <location>
        <begin position="349"/>
        <end position="392"/>
    </location>
</feature>
<dbReference type="AlphaFoldDB" id="A0A372IR69"/>
<keyword evidence="4" id="KW-0808">Transferase</keyword>
<proteinExistence type="predicted"/>
<dbReference type="Proteomes" id="UP000264702">
    <property type="component" value="Unassembled WGS sequence"/>
</dbReference>